<dbReference type="RefSeq" id="WP_257497875.1">
    <property type="nucleotide sequence ID" value="NZ_JANKBK010000014.1"/>
</dbReference>
<dbReference type="AlphaFoldDB" id="A0AB73SZJ7"/>
<gene>
    <name evidence="1" type="ORF">C7383_11569</name>
</gene>
<dbReference type="EMBL" id="QGGY01000015">
    <property type="protein sequence ID" value="PWJ72913.1"/>
    <property type="molecule type" value="Genomic_DNA"/>
</dbReference>
<reference evidence="1 2" key="1">
    <citation type="submission" date="2018-05" db="EMBL/GenBank/DDBJ databases">
        <authorList>
            <person name="Goeker M."/>
            <person name="Huntemann M."/>
            <person name="Clum A."/>
            <person name="Pillay M."/>
            <person name="Palaniappan K."/>
            <person name="Varghese N."/>
            <person name="Mikhailova N."/>
            <person name="Stamatis D."/>
            <person name="Reddy T."/>
            <person name="Daum C."/>
            <person name="Shapiro N."/>
            <person name="Ivanova N."/>
            <person name="Kyrpides N."/>
            <person name="Woyke T."/>
        </authorList>
    </citation>
    <scope>NUCLEOTIDE SEQUENCE [LARGE SCALE GENOMIC DNA]</scope>
    <source>
        <strain evidence="1 2">DSM 26524</strain>
    </source>
</reference>
<evidence type="ECO:0000313" key="1">
    <source>
        <dbReference type="EMBL" id="PWJ72913.1"/>
    </source>
</evidence>
<comment type="caution">
    <text evidence="1">The sequence shown here is derived from an EMBL/GenBank/DDBJ whole genome shotgun (WGS) entry which is preliminary data.</text>
</comment>
<evidence type="ECO:0000313" key="2">
    <source>
        <dbReference type="Proteomes" id="UP000245412"/>
    </source>
</evidence>
<keyword evidence="2" id="KW-1185">Reference proteome</keyword>
<accession>A0AB73SZJ7</accession>
<proteinExistence type="predicted"/>
<sequence length="63" mass="7620">MWKNYMRLYNKPECEISDTLNKMIMAECQDEGYQLGENELRRLLDFIQDQDIRLDESMTGRNI</sequence>
<dbReference type="Proteomes" id="UP000245412">
    <property type="component" value="Unassembled WGS sequence"/>
</dbReference>
<protein>
    <submittedName>
        <fullName evidence="1">Uncharacterized protein</fullName>
    </submittedName>
</protein>
<name>A0AB73SZJ7_9FIRM</name>
<organism evidence="1 2">
    <name type="scientific">Murimonas intestini</name>
    <dbReference type="NCBI Taxonomy" id="1337051"/>
    <lineage>
        <taxon>Bacteria</taxon>
        <taxon>Bacillati</taxon>
        <taxon>Bacillota</taxon>
        <taxon>Clostridia</taxon>
        <taxon>Lachnospirales</taxon>
        <taxon>Lachnospiraceae</taxon>
        <taxon>Murimonas</taxon>
    </lineage>
</organism>